<name>A0A0A8ZY36_ARUDO</name>
<dbReference type="EMBL" id="GBRH01258193">
    <property type="protein sequence ID" value="JAD39702.1"/>
    <property type="molecule type" value="Transcribed_RNA"/>
</dbReference>
<evidence type="ECO:0000313" key="1">
    <source>
        <dbReference type="EMBL" id="JAD39702.1"/>
    </source>
</evidence>
<sequence>MRSIGFICATDVFYRMELLVNYYQFGHYERISFIKSSSS</sequence>
<dbReference type="AlphaFoldDB" id="A0A0A8ZY36"/>
<organism evidence="1">
    <name type="scientific">Arundo donax</name>
    <name type="common">Giant reed</name>
    <name type="synonym">Donax arundinaceus</name>
    <dbReference type="NCBI Taxonomy" id="35708"/>
    <lineage>
        <taxon>Eukaryota</taxon>
        <taxon>Viridiplantae</taxon>
        <taxon>Streptophyta</taxon>
        <taxon>Embryophyta</taxon>
        <taxon>Tracheophyta</taxon>
        <taxon>Spermatophyta</taxon>
        <taxon>Magnoliopsida</taxon>
        <taxon>Liliopsida</taxon>
        <taxon>Poales</taxon>
        <taxon>Poaceae</taxon>
        <taxon>PACMAD clade</taxon>
        <taxon>Arundinoideae</taxon>
        <taxon>Arundineae</taxon>
        <taxon>Arundo</taxon>
    </lineage>
</organism>
<proteinExistence type="predicted"/>
<reference evidence="1" key="2">
    <citation type="journal article" date="2015" name="Data Brief">
        <title>Shoot transcriptome of the giant reed, Arundo donax.</title>
        <authorList>
            <person name="Barrero R.A."/>
            <person name="Guerrero F.D."/>
            <person name="Moolhuijzen P."/>
            <person name="Goolsby J.A."/>
            <person name="Tidwell J."/>
            <person name="Bellgard S.E."/>
            <person name="Bellgard M.I."/>
        </authorList>
    </citation>
    <scope>NUCLEOTIDE SEQUENCE</scope>
    <source>
        <tissue evidence="1">Shoot tissue taken approximately 20 cm above the soil surface</tissue>
    </source>
</reference>
<accession>A0A0A8ZY36</accession>
<reference evidence="1" key="1">
    <citation type="submission" date="2014-09" db="EMBL/GenBank/DDBJ databases">
        <authorList>
            <person name="Magalhaes I.L.F."/>
            <person name="Oliveira U."/>
            <person name="Santos F.R."/>
            <person name="Vidigal T.H.D.A."/>
            <person name="Brescovit A.D."/>
            <person name="Santos A.J."/>
        </authorList>
    </citation>
    <scope>NUCLEOTIDE SEQUENCE</scope>
    <source>
        <tissue evidence="1">Shoot tissue taken approximately 20 cm above the soil surface</tissue>
    </source>
</reference>
<protein>
    <submittedName>
        <fullName evidence="1">Uncharacterized protein</fullName>
    </submittedName>
</protein>